<feature type="transmembrane region" description="Helical" evidence="7">
    <location>
        <begin position="245"/>
        <end position="267"/>
    </location>
</feature>
<feature type="domain" description="ABC transmembrane type-1" evidence="8">
    <location>
        <begin position="95"/>
        <end position="306"/>
    </location>
</feature>
<comment type="caution">
    <text evidence="9">The sequence shown here is derived from an EMBL/GenBank/DDBJ whole genome shotgun (WGS) entry which is preliminary data.</text>
</comment>
<evidence type="ECO:0000256" key="5">
    <source>
        <dbReference type="ARBA" id="ARBA00022989"/>
    </source>
</evidence>
<evidence type="ECO:0000256" key="7">
    <source>
        <dbReference type="RuleBase" id="RU363032"/>
    </source>
</evidence>
<dbReference type="PROSITE" id="PS50928">
    <property type="entry name" value="ABC_TM1"/>
    <property type="match status" value="1"/>
</dbReference>
<evidence type="ECO:0000256" key="2">
    <source>
        <dbReference type="ARBA" id="ARBA00022448"/>
    </source>
</evidence>
<dbReference type="GO" id="GO:0005886">
    <property type="term" value="C:plasma membrane"/>
    <property type="evidence" value="ECO:0007669"/>
    <property type="project" value="UniProtKB-SubCell"/>
</dbReference>
<name>A0A7K3TFP3_9BIFI</name>
<feature type="transmembrane region" description="Helical" evidence="7">
    <location>
        <begin position="9"/>
        <end position="29"/>
    </location>
</feature>
<keyword evidence="3" id="KW-1003">Cell membrane</keyword>
<dbReference type="RefSeq" id="WP_152349438.1">
    <property type="nucleotide sequence ID" value="NZ_WBSN01000001.1"/>
</dbReference>
<dbReference type="AlphaFoldDB" id="A0A7K3TFP3"/>
<sequence length="323" mass="35130">MFRYLLKRLMIAVVVLFGISVIVFAIVHLQPGNPYASMLDPDTPPDVREEVMRKLGYYDPLPLQYVKWLGRALTGDFGYSIQLGSKVSFLIGQRIGNTVFLALVAAVIAIALAVPFGFYAAIRQGKVSDTVLTVVNFGIVSIPGFFFAMILLKVFSIDLRLLPSSGIVTAGAGYVGGQAILDILRHMIMPAIVLMLGEFVSYNRYIRSSAGNLLSAGFVAPLFAKGLNRRKVIFSHIFKNAAKPIITILCLQIPSVLSGAVITETIFSWPGIGLLSYNAAISRDYPLLMGIVMMLALVTLLGNLLADVLYTIVDPRIRLSGKA</sequence>
<evidence type="ECO:0000256" key="6">
    <source>
        <dbReference type="ARBA" id="ARBA00023136"/>
    </source>
</evidence>
<organism evidence="9 10">
    <name type="scientific">Bifidobacterium avesanii</name>
    <dbReference type="NCBI Taxonomy" id="1798157"/>
    <lineage>
        <taxon>Bacteria</taxon>
        <taxon>Bacillati</taxon>
        <taxon>Actinomycetota</taxon>
        <taxon>Actinomycetes</taxon>
        <taxon>Bifidobacteriales</taxon>
        <taxon>Bifidobacteriaceae</taxon>
        <taxon>Bifidobacterium</taxon>
    </lineage>
</organism>
<dbReference type="EMBL" id="WHZY01000001">
    <property type="protein sequence ID" value="NEG77509.1"/>
    <property type="molecule type" value="Genomic_DNA"/>
</dbReference>
<dbReference type="SUPFAM" id="SSF161098">
    <property type="entry name" value="MetI-like"/>
    <property type="match status" value="1"/>
</dbReference>
<accession>A0A7K3TFP3</accession>
<evidence type="ECO:0000259" key="8">
    <source>
        <dbReference type="PROSITE" id="PS50928"/>
    </source>
</evidence>
<proteinExistence type="inferred from homology"/>
<dbReference type="InterPro" id="IPR045621">
    <property type="entry name" value="BPD_transp_1_N"/>
</dbReference>
<keyword evidence="2 7" id="KW-0813">Transport</keyword>
<keyword evidence="10" id="KW-1185">Reference proteome</keyword>
<dbReference type="InterPro" id="IPR035906">
    <property type="entry name" value="MetI-like_sf"/>
</dbReference>
<dbReference type="OrthoDB" id="4695618at2"/>
<gene>
    <name evidence="9" type="ORF">GFD22_00615</name>
</gene>
<dbReference type="InterPro" id="IPR000515">
    <property type="entry name" value="MetI-like"/>
</dbReference>
<dbReference type="Pfam" id="PF00528">
    <property type="entry name" value="BPD_transp_1"/>
    <property type="match status" value="1"/>
</dbReference>
<dbReference type="Proteomes" id="UP000469763">
    <property type="component" value="Unassembled WGS sequence"/>
</dbReference>
<keyword evidence="6 7" id="KW-0472">Membrane</keyword>
<evidence type="ECO:0000256" key="3">
    <source>
        <dbReference type="ARBA" id="ARBA00022475"/>
    </source>
</evidence>
<evidence type="ECO:0000256" key="1">
    <source>
        <dbReference type="ARBA" id="ARBA00004651"/>
    </source>
</evidence>
<feature type="transmembrane region" description="Helical" evidence="7">
    <location>
        <begin position="205"/>
        <end position="224"/>
    </location>
</feature>
<keyword evidence="4 7" id="KW-0812">Transmembrane</keyword>
<reference evidence="9 10" key="1">
    <citation type="submission" date="2019-10" db="EMBL/GenBank/DDBJ databases">
        <title>Bifidobacterium from non-human primates.</title>
        <authorList>
            <person name="Modesto M."/>
        </authorList>
    </citation>
    <scope>NUCLEOTIDE SEQUENCE [LARGE SCALE GENOMIC DNA]</scope>
    <source>
        <strain evidence="9 10">TREC</strain>
    </source>
</reference>
<dbReference type="Pfam" id="PF19300">
    <property type="entry name" value="BPD_transp_1_N"/>
    <property type="match status" value="1"/>
</dbReference>
<feature type="transmembrane region" description="Helical" evidence="7">
    <location>
        <begin position="287"/>
        <end position="313"/>
    </location>
</feature>
<comment type="subcellular location">
    <subcellularLocation>
        <location evidence="1 7">Cell membrane</location>
        <topology evidence="1 7">Multi-pass membrane protein</topology>
    </subcellularLocation>
</comment>
<dbReference type="Gene3D" id="1.10.3720.10">
    <property type="entry name" value="MetI-like"/>
    <property type="match status" value="1"/>
</dbReference>
<feature type="transmembrane region" description="Helical" evidence="7">
    <location>
        <begin position="134"/>
        <end position="155"/>
    </location>
</feature>
<keyword evidence="5 7" id="KW-1133">Transmembrane helix</keyword>
<dbReference type="CDD" id="cd06261">
    <property type="entry name" value="TM_PBP2"/>
    <property type="match status" value="1"/>
</dbReference>
<comment type="similarity">
    <text evidence="7">Belongs to the binding-protein-dependent transport system permease family.</text>
</comment>
<feature type="transmembrane region" description="Helical" evidence="7">
    <location>
        <begin position="99"/>
        <end position="122"/>
    </location>
</feature>
<protein>
    <submittedName>
        <fullName evidence="9">ABC transporter permease subunit</fullName>
    </submittedName>
</protein>
<dbReference type="GO" id="GO:0055085">
    <property type="term" value="P:transmembrane transport"/>
    <property type="evidence" value="ECO:0007669"/>
    <property type="project" value="InterPro"/>
</dbReference>
<evidence type="ECO:0000313" key="9">
    <source>
        <dbReference type="EMBL" id="NEG77509.1"/>
    </source>
</evidence>
<evidence type="ECO:0000313" key="10">
    <source>
        <dbReference type="Proteomes" id="UP000469763"/>
    </source>
</evidence>
<dbReference type="PANTHER" id="PTHR43163">
    <property type="entry name" value="DIPEPTIDE TRANSPORT SYSTEM PERMEASE PROTEIN DPPB-RELATED"/>
    <property type="match status" value="1"/>
</dbReference>
<evidence type="ECO:0000256" key="4">
    <source>
        <dbReference type="ARBA" id="ARBA00022692"/>
    </source>
</evidence>
<dbReference type="PANTHER" id="PTHR43163:SF6">
    <property type="entry name" value="DIPEPTIDE TRANSPORT SYSTEM PERMEASE PROTEIN DPPB-RELATED"/>
    <property type="match status" value="1"/>
</dbReference>